<keyword evidence="9" id="KW-1185">Reference proteome</keyword>
<dbReference type="Ensembl" id="ENSCANT00000010011.1">
    <property type="protein sequence ID" value="ENSCANP00000002454.1"/>
    <property type="gene ID" value="ENSCANG00000008905.1"/>
</dbReference>
<dbReference type="Gene3D" id="6.10.140.140">
    <property type="match status" value="1"/>
</dbReference>
<dbReference type="PANTHER" id="PTHR23232:SF158">
    <property type="entry name" value="KRAB DOMAIN-CONTAINING PROTEIN 5"/>
    <property type="match status" value="1"/>
</dbReference>
<dbReference type="Gene3D" id="3.30.160.60">
    <property type="entry name" value="Classic Zinc Finger"/>
    <property type="match status" value="1"/>
</dbReference>
<dbReference type="SUPFAM" id="SSF57667">
    <property type="entry name" value="beta-beta-alpha zinc fingers"/>
    <property type="match status" value="1"/>
</dbReference>
<dbReference type="PROSITE" id="PS50805">
    <property type="entry name" value="KRAB"/>
    <property type="match status" value="1"/>
</dbReference>
<dbReference type="AlphaFoldDB" id="A0A2K5HDM3"/>
<evidence type="ECO:0008006" key="10">
    <source>
        <dbReference type="Google" id="ProtNLM"/>
    </source>
</evidence>
<proteinExistence type="predicted"/>
<evidence type="ECO:0000256" key="4">
    <source>
        <dbReference type="ARBA" id="ARBA00022833"/>
    </source>
</evidence>
<reference evidence="8" key="2">
    <citation type="submission" date="2025-09" db="UniProtKB">
        <authorList>
            <consortium name="Ensembl"/>
        </authorList>
    </citation>
    <scope>IDENTIFICATION</scope>
</reference>
<dbReference type="FunFam" id="3.30.160.60:FF:002679">
    <property type="entry name" value="Zinc finger protein 726"/>
    <property type="match status" value="1"/>
</dbReference>
<keyword evidence="1" id="KW-0479">Metal-binding</keyword>
<dbReference type="PROSITE" id="PS50157">
    <property type="entry name" value="ZINC_FINGER_C2H2_2"/>
    <property type="match status" value="1"/>
</dbReference>
<evidence type="ECO:0000256" key="1">
    <source>
        <dbReference type="ARBA" id="ARBA00022723"/>
    </source>
</evidence>
<evidence type="ECO:0000256" key="3">
    <source>
        <dbReference type="ARBA" id="ARBA00022771"/>
    </source>
</evidence>
<protein>
    <recommendedName>
        <fullName evidence="10">Zinc finger protein 141</fullName>
    </recommendedName>
</protein>
<dbReference type="Pfam" id="PF01352">
    <property type="entry name" value="KRAB"/>
    <property type="match status" value="1"/>
</dbReference>
<reference evidence="8" key="1">
    <citation type="submission" date="2025-08" db="UniProtKB">
        <authorList>
            <consortium name="Ensembl"/>
        </authorList>
    </citation>
    <scope>IDENTIFICATION</scope>
</reference>
<keyword evidence="3 5" id="KW-0863">Zinc-finger</keyword>
<evidence type="ECO:0000259" key="7">
    <source>
        <dbReference type="PROSITE" id="PS50805"/>
    </source>
</evidence>
<keyword evidence="2" id="KW-0677">Repeat</keyword>
<keyword evidence="4" id="KW-0862">Zinc</keyword>
<dbReference type="InterPro" id="IPR036236">
    <property type="entry name" value="Znf_C2H2_sf"/>
</dbReference>
<dbReference type="InterPro" id="IPR050169">
    <property type="entry name" value="Krueppel_C2H2_ZnF"/>
</dbReference>
<dbReference type="CDD" id="cd07765">
    <property type="entry name" value="KRAB_A-box"/>
    <property type="match status" value="1"/>
</dbReference>
<dbReference type="SUPFAM" id="SSF109640">
    <property type="entry name" value="KRAB domain (Kruppel-associated box)"/>
    <property type="match status" value="1"/>
</dbReference>
<evidence type="ECO:0000259" key="6">
    <source>
        <dbReference type="PROSITE" id="PS50157"/>
    </source>
</evidence>
<name>A0A2K5HDM3_COLAP</name>
<evidence type="ECO:0000313" key="9">
    <source>
        <dbReference type="Proteomes" id="UP000233080"/>
    </source>
</evidence>
<dbReference type="GO" id="GO:0008270">
    <property type="term" value="F:zinc ion binding"/>
    <property type="evidence" value="ECO:0007669"/>
    <property type="project" value="UniProtKB-KW"/>
</dbReference>
<accession>A0A2K5HDM3</accession>
<dbReference type="Proteomes" id="UP000233080">
    <property type="component" value="Unassembled WGS sequence"/>
</dbReference>
<dbReference type="InterPro" id="IPR001909">
    <property type="entry name" value="KRAB"/>
</dbReference>
<feature type="domain" description="C2H2-type" evidence="6">
    <location>
        <begin position="173"/>
        <end position="202"/>
    </location>
</feature>
<evidence type="ECO:0000313" key="8">
    <source>
        <dbReference type="Ensembl" id="ENSCANP00000002454.1"/>
    </source>
</evidence>
<dbReference type="InterPro" id="IPR013087">
    <property type="entry name" value="Znf_C2H2_type"/>
</dbReference>
<sequence>MELLTFRDVAIEFSPEEWKCLDPAQQNLYRDVMLENYRNLVSLGVAISNPDLVTCLEQRKEPYNVKIRKIVARPPAVCSHFTQDHWPVQGIEDSFHNLILRRYEKCGHENLQLRKGCKSLNDCKLQKGGYNEFNECLSTTQSKIFQCKASVKVVSKFSNSNKRKTRHTGEKQFKCKECGKSFRKFSHLTQHKNSSISMTTSPF</sequence>
<organism evidence="8 9">
    <name type="scientific">Colobus angolensis palliatus</name>
    <name type="common">Peters' Angolan colobus</name>
    <dbReference type="NCBI Taxonomy" id="336983"/>
    <lineage>
        <taxon>Eukaryota</taxon>
        <taxon>Metazoa</taxon>
        <taxon>Chordata</taxon>
        <taxon>Craniata</taxon>
        <taxon>Vertebrata</taxon>
        <taxon>Euteleostomi</taxon>
        <taxon>Mammalia</taxon>
        <taxon>Eutheria</taxon>
        <taxon>Euarchontoglires</taxon>
        <taxon>Primates</taxon>
        <taxon>Haplorrhini</taxon>
        <taxon>Catarrhini</taxon>
        <taxon>Cercopithecidae</taxon>
        <taxon>Colobinae</taxon>
        <taxon>Colobus</taxon>
    </lineage>
</organism>
<evidence type="ECO:0000256" key="2">
    <source>
        <dbReference type="ARBA" id="ARBA00022737"/>
    </source>
</evidence>
<dbReference type="PANTHER" id="PTHR23232">
    <property type="entry name" value="KRAB DOMAIN C2H2 ZINC FINGER"/>
    <property type="match status" value="1"/>
</dbReference>
<dbReference type="GO" id="GO:0006355">
    <property type="term" value="P:regulation of DNA-templated transcription"/>
    <property type="evidence" value="ECO:0007669"/>
    <property type="project" value="InterPro"/>
</dbReference>
<dbReference type="InterPro" id="IPR036051">
    <property type="entry name" value="KRAB_dom_sf"/>
</dbReference>
<feature type="domain" description="KRAB" evidence="7">
    <location>
        <begin position="4"/>
        <end position="75"/>
    </location>
</feature>
<evidence type="ECO:0000256" key="5">
    <source>
        <dbReference type="PROSITE-ProRule" id="PRU00042"/>
    </source>
</evidence>
<dbReference type="SMART" id="SM00349">
    <property type="entry name" value="KRAB"/>
    <property type="match status" value="1"/>
</dbReference>